<dbReference type="PANTHER" id="PTHR12459:SF15">
    <property type="entry name" value="TRANSMEMBRANE PROTEIN 135"/>
    <property type="match status" value="1"/>
</dbReference>
<evidence type="ECO:0000256" key="1">
    <source>
        <dbReference type="ARBA" id="ARBA00004127"/>
    </source>
</evidence>
<feature type="non-terminal residue" evidence="9">
    <location>
        <position position="248"/>
    </location>
</feature>
<evidence type="ECO:0000256" key="4">
    <source>
        <dbReference type="ARBA" id="ARBA00022989"/>
    </source>
</evidence>
<accession>A0A8S2M8X2</accession>
<evidence type="ECO:0000313" key="8">
    <source>
        <dbReference type="EMBL" id="CAF1138116.1"/>
    </source>
</evidence>
<comment type="subcellular location">
    <subcellularLocation>
        <location evidence="1">Endomembrane system</location>
        <topology evidence="1">Multi-pass membrane protein</topology>
    </subcellularLocation>
</comment>
<dbReference type="Proteomes" id="UP000677228">
    <property type="component" value="Unassembled WGS sequence"/>
</dbReference>
<feature type="transmembrane region" description="Helical" evidence="6">
    <location>
        <begin position="88"/>
        <end position="105"/>
    </location>
</feature>
<proteinExistence type="inferred from homology"/>
<evidence type="ECO:0000313" key="10">
    <source>
        <dbReference type="Proteomes" id="UP000682733"/>
    </source>
</evidence>
<evidence type="ECO:0000259" key="7">
    <source>
        <dbReference type="Pfam" id="PF15982"/>
    </source>
</evidence>
<comment type="caution">
    <text evidence="9">The sequence shown here is derived from an EMBL/GenBank/DDBJ whole genome shotgun (WGS) entry which is preliminary data.</text>
</comment>
<dbReference type="GO" id="GO:0012505">
    <property type="term" value="C:endomembrane system"/>
    <property type="evidence" value="ECO:0007669"/>
    <property type="project" value="UniProtKB-SubCell"/>
</dbReference>
<keyword evidence="5 6" id="KW-0472">Membrane</keyword>
<keyword evidence="4 6" id="KW-1133">Transmembrane helix</keyword>
<organism evidence="9 10">
    <name type="scientific">Didymodactylos carnosus</name>
    <dbReference type="NCBI Taxonomy" id="1234261"/>
    <lineage>
        <taxon>Eukaryota</taxon>
        <taxon>Metazoa</taxon>
        <taxon>Spiralia</taxon>
        <taxon>Gnathifera</taxon>
        <taxon>Rotifera</taxon>
        <taxon>Eurotatoria</taxon>
        <taxon>Bdelloidea</taxon>
        <taxon>Philodinida</taxon>
        <taxon>Philodinidae</taxon>
        <taxon>Didymodactylos</taxon>
    </lineage>
</organism>
<sequence length="248" mass="28518">HPWDPSCSKATILLAKHGFRESFKIYCVLYGVTGLWKLKNLKNFKERKKFLFSLFFEIVRSSLFLGFHGVLFVPTWCLGRYAFGSTNYYGIYLQLIPVTLIPILLERKQRRGLLALYVMNLVLLFALISAIYLFTLKSSPKQEQSGIIFSILKYRLWFQGVKSKKVPLLPWFDLVLYTLSTSLVFHAAVVKPQAVRPAYIKFLQRLTGGYLAAVNRPLIDCFGTHASRSFPNYCAPCGYQHTILKKIN</sequence>
<evidence type="ECO:0000256" key="2">
    <source>
        <dbReference type="ARBA" id="ARBA00008924"/>
    </source>
</evidence>
<protein>
    <recommendedName>
        <fullName evidence="7">Transmembrane protein 135 N-terminal domain-containing protein</fullName>
    </recommendedName>
</protein>
<name>A0A8S2M8X2_9BILA</name>
<dbReference type="AlphaFoldDB" id="A0A8S2M8X2"/>
<feature type="domain" description="Transmembrane protein 135 N-terminal" evidence="7">
    <location>
        <begin position="1"/>
        <end position="122"/>
    </location>
</feature>
<reference evidence="9" key="1">
    <citation type="submission" date="2021-02" db="EMBL/GenBank/DDBJ databases">
        <authorList>
            <person name="Nowell W R."/>
        </authorList>
    </citation>
    <scope>NUCLEOTIDE SEQUENCE</scope>
</reference>
<evidence type="ECO:0000256" key="3">
    <source>
        <dbReference type="ARBA" id="ARBA00022692"/>
    </source>
</evidence>
<evidence type="ECO:0000256" key="6">
    <source>
        <dbReference type="SAM" id="Phobius"/>
    </source>
</evidence>
<keyword evidence="3 6" id="KW-0812">Transmembrane</keyword>
<feature type="transmembrane region" description="Helical" evidence="6">
    <location>
        <begin position="168"/>
        <end position="190"/>
    </location>
</feature>
<evidence type="ECO:0000256" key="5">
    <source>
        <dbReference type="ARBA" id="ARBA00023136"/>
    </source>
</evidence>
<dbReference type="EMBL" id="CAJNOK010011343">
    <property type="protein sequence ID" value="CAF1138116.1"/>
    <property type="molecule type" value="Genomic_DNA"/>
</dbReference>
<dbReference type="Proteomes" id="UP000682733">
    <property type="component" value="Unassembled WGS sequence"/>
</dbReference>
<feature type="transmembrane region" description="Helical" evidence="6">
    <location>
        <begin position="112"/>
        <end position="134"/>
    </location>
</feature>
<dbReference type="InterPro" id="IPR031926">
    <property type="entry name" value="TMEM135_N"/>
</dbReference>
<comment type="similarity">
    <text evidence="2">Belongs to the TMEM135 family.</text>
</comment>
<evidence type="ECO:0000313" key="9">
    <source>
        <dbReference type="EMBL" id="CAF3929300.1"/>
    </source>
</evidence>
<gene>
    <name evidence="8" type="ORF">OVA965_LOCUS20989</name>
    <name evidence="9" type="ORF">TMI583_LOCUS21527</name>
</gene>
<dbReference type="PANTHER" id="PTHR12459">
    <property type="entry name" value="TRANSMEMBRANE PROTEIN 135-RELATED"/>
    <property type="match status" value="1"/>
</dbReference>
<dbReference type="Pfam" id="PF15982">
    <property type="entry name" value="TMEM135_C_rich"/>
    <property type="match status" value="1"/>
</dbReference>
<dbReference type="InterPro" id="IPR026749">
    <property type="entry name" value="Tmem135"/>
</dbReference>
<feature type="transmembrane region" description="Helical" evidence="6">
    <location>
        <begin position="50"/>
        <end position="76"/>
    </location>
</feature>
<dbReference type="EMBL" id="CAJOBA010025026">
    <property type="protein sequence ID" value="CAF3929300.1"/>
    <property type="molecule type" value="Genomic_DNA"/>
</dbReference>